<evidence type="ECO:0000256" key="2">
    <source>
        <dbReference type="ARBA" id="ARBA00004909"/>
    </source>
</evidence>
<evidence type="ECO:0000313" key="8">
    <source>
        <dbReference type="EMBL" id="KAH9297643.1"/>
    </source>
</evidence>
<dbReference type="Pfam" id="PF00676">
    <property type="entry name" value="E1_dh"/>
    <property type="match status" value="1"/>
</dbReference>
<dbReference type="GO" id="GO:0016624">
    <property type="term" value="F:oxidoreductase activity, acting on the aldehyde or oxo group of donors, disulfide as acceptor"/>
    <property type="evidence" value="ECO:0007669"/>
    <property type="project" value="InterPro"/>
</dbReference>
<evidence type="ECO:0000256" key="1">
    <source>
        <dbReference type="ARBA" id="ARBA00004802"/>
    </source>
</evidence>
<organism evidence="8 9">
    <name type="scientific">Taxus chinensis</name>
    <name type="common">Chinese yew</name>
    <name type="synonym">Taxus wallichiana var. chinensis</name>
    <dbReference type="NCBI Taxonomy" id="29808"/>
    <lineage>
        <taxon>Eukaryota</taxon>
        <taxon>Viridiplantae</taxon>
        <taxon>Streptophyta</taxon>
        <taxon>Embryophyta</taxon>
        <taxon>Tracheophyta</taxon>
        <taxon>Spermatophyta</taxon>
        <taxon>Pinopsida</taxon>
        <taxon>Pinidae</taxon>
        <taxon>Conifers II</taxon>
        <taxon>Cupressales</taxon>
        <taxon>Taxaceae</taxon>
        <taxon>Taxus</taxon>
    </lineage>
</organism>
<comment type="pathway">
    <text evidence="2">Nitrogen metabolism.</text>
</comment>
<evidence type="ECO:0000259" key="5">
    <source>
        <dbReference type="Pfam" id="PF00676"/>
    </source>
</evidence>
<dbReference type="Pfam" id="PF01493">
    <property type="entry name" value="GXGXG"/>
    <property type="match status" value="1"/>
</dbReference>
<dbReference type="Pfam" id="PF01645">
    <property type="entry name" value="Glu_synthase"/>
    <property type="match status" value="1"/>
</dbReference>
<dbReference type="SUPFAM" id="SSF69336">
    <property type="entry name" value="Alpha subunit of glutamate synthase, C-terminal domain"/>
    <property type="match status" value="1"/>
</dbReference>
<evidence type="ECO:0000259" key="6">
    <source>
        <dbReference type="Pfam" id="PF01493"/>
    </source>
</evidence>
<feature type="domain" description="Glutamate synthase" evidence="7">
    <location>
        <begin position="201"/>
        <end position="225"/>
    </location>
</feature>
<reference evidence="8 9" key="1">
    <citation type="journal article" date="2021" name="Nat. Plants">
        <title>The Taxus genome provides insights into paclitaxel biosynthesis.</title>
        <authorList>
            <person name="Xiong X."/>
            <person name="Gou J."/>
            <person name="Liao Q."/>
            <person name="Li Y."/>
            <person name="Zhou Q."/>
            <person name="Bi G."/>
            <person name="Li C."/>
            <person name="Du R."/>
            <person name="Wang X."/>
            <person name="Sun T."/>
            <person name="Guo L."/>
            <person name="Liang H."/>
            <person name="Lu P."/>
            <person name="Wu Y."/>
            <person name="Zhang Z."/>
            <person name="Ro D.K."/>
            <person name="Shang Y."/>
            <person name="Huang S."/>
            <person name="Yan J."/>
        </authorList>
    </citation>
    <scope>NUCLEOTIDE SEQUENCE [LARGE SCALE GENOMIC DNA]</scope>
    <source>
        <strain evidence="8">Ta-2019</strain>
    </source>
</reference>
<dbReference type="EMBL" id="JAHRHJ020000010">
    <property type="protein sequence ID" value="KAH9297643.1"/>
    <property type="molecule type" value="Genomic_DNA"/>
</dbReference>
<comment type="caution">
    <text evidence="8">The sequence shown here is derived from an EMBL/GenBank/DDBJ whole genome shotgun (WGS) entry which is preliminary data.</text>
</comment>
<dbReference type="InterPro" id="IPR013785">
    <property type="entry name" value="Aldolase_TIM"/>
</dbReference>
<feature type="domain" description="Dehydrogenase E1 component" evidence="5">
    <location>
        <begin position="1"/>
        <end position="108"/>
    </location>
</feature>
<evidence type="ECO:0000256" key="4">
    <source>
        <dbReference type="ARBA" id="ARBA00023002"/>
    </source>
</evidence>
<dbReference type="InterPro" id="IPR002489">
    <property type="entry name" value="Glu_synth_asu_C"/>
</dbReference>
<dbReference type="GO" id="GO:0015930">
    <property type="term" value="F:glutamate synthase activity"/>
    <property type="evidence" value="ECO:0007669"/>
    <property type="project" value="InterPro"/>
</dbReference>
<dbReference type="InterPro" id="IPR051394">
    <property type="entry name" value="Glutamate_Synthase"/>
</dbReference>
<dbReference type="SUPFAM" id="SSF52518">
    <property type="entry name" value="Thiamin diphosphate-binding fold (THDP-binding)"/>
    <property type="match status" value="1"/>
</dbReference>
<gene>
    <name evidence="8" type="ORF">KI387_029325</name>
</gene>
<protein>
    <submittedName>
        <fullName evidence="8">Uncharacterized protein</fullName>
    </submittedName>
</protein>
<dbReference type="PANTHER" id="PTHR43100">
    <property type="entry name" value="GLUTAMATE SYNTHASE [NADPH] SMALL CHAIN"/>
    <property type="match status" value="1"/>
</dbReference>
<comment type="similarity">
    <text evidence="3">Belongs to the glutamate synthase family.</text>
</comment>
<evidence type="ECO:0000313" key="9">
    <source>
        <dbReference type="Proteomes" id="UP000824469"/>
    </source>
</evidence>
<feature type="domain" description="Glutamate synthase alpha subunit C-terminal" evidence="6">
    <location>
        <begin position="342"/>
        <end position="514"/>
    </location>
</feature>
<keyword evidence="9" id="KW-1185">Reference proteome</keyword>
<dbReference type="Gene3D" id="2.160.20.60">
    <property type="entry name" value="Glutamate synthase, alpha subunit, C-terminal domain"/>
    <property type="match status" value="1"/>
</dbReference>
<sequence length="561" mass="61182">MPGVHVDGMDVLKVREVAKEAIARARRGDEPSLVECETCQFRGHSLVDPDELRDPVEKAHCAERDPIVALKSYLIENNLVKESDLKSIEKKIYKLVEEAIEFADASPLAKHGQLLENVFADPKGFGIGPDGRDRFIGEGATFEMLARDMLHLHGVAFPSRLLPEGSAGAQALPNPGDYHWQKDGEVHLNDPLAIAKLQEATHELQIKMAQGANPSEGGELPGYKLIYDLKNSNQRARISVKLVSEASVGVIANGVVKGHTMEDMVGHAEMLEMDKEVINNSEKLENIDLSLLLWPATEICPEAAQHCIQKQDHELDMDLDQDLIRLSKPVLEKKLPVYTEMPIRTVNRVVGTMLSHEVTKRYNMAGLPVDTIHVRLLGSVGQSLGAFLCAGITLELEGDSNDYVRKGLSGGKIIVYPPRASQFDPKENIVIGNVALYRATGGEEYFSGIAIERFCVRNSRAKAIVGGVGDHGCEYMTGGTVVILGKTGRNFEAGMSGGIVYILDVDGTRFSARCSGMDQIGHNGNLVVMVAPQFGRPVVAVMLVAEMEKTKSPTLTLPPPE</sequence>
<dbReference type="AlphaFoldDB" id="A0AA38CF10"/>
<feature type="non-terminal residue" evidence="8">
    <location>
        <position position="561"/>
    </location>
</feature>
<keyword evidence="4" id="KW-0560">Oxidoreductase</keyword>
<dbReference type="InterPro" id="IPR001017">
    <property type="entry name" value="DH_E1"/>
</dbReference>
<comment type="pathway">
    <text evidence="1">Energy metabolism; nitrogen metabolism.</text>
</comment>
<proteinExistence type="inferred from homology"/>
<dbReference type="SUPFAM" id="SSF51395">
    <property type="entry name" value="FMN-linked oxidoreductases"/>
    <property type="match status" value="1"/>
</dbReference>
<dbReference type="InterPro" id="IPR036485">
    <property type="entry name" value="Glu_synth_asu_C_sf"/>
</dbReference>
<dbReference type="InterPro" id="IPR002932">
    <property type="entry name" value="Glu_synthdom"/>
</dbReference>
<dbReference type="Gene3D" id="3.40.50.970">
    <property type="match status" value="1"/>
</dbReference>
<accession>A0AA38CF10</accession>
<dbReference type="Gene3D" id="3.20.20.70">
    <property type="entry name" value="Aldolase class I"/>
    <property type="match status" value="2"/>
</dbReference>
<dbReference type="Proteomes" id="UP000824469">
    <property type="component" value="Unassembled WGS sequence"/>
</dbReference>
<evidence type="ECO:0000256" key="3">
    <source>
        <dbReference type="ARBA" id="ARBA00009716"/>
    </source>
</evidence>
<dbReference type="PANTHER" id="PTHR43100:SF1">
    <property type="entry name" value="GLUTAMATE SYNTHASE [NADPH] SMALL CHAIN"/>
    <property type="match status" value="1"/>
</dbReference>
<evidence type="ECO:0000259" key="7">
    <source>
        <dbReference type="Pfam" id="PF01645"/>
    </source>
</evidence>
<name>A0AA38CF10_TAXCH</name>
<dbReference type="GO" id="GO:0006537">
    <property type="term" value="P:glutamate biosynthetic process"/>
    <property type="evidence" value="ECO:0007669"/>
    <property type="project" value="InterPro"/>
</dbReference>
<dbReference type="InterPro" id="IPR029061">
    <property type="entry name" value="THDP-binding"/>
</dbReference>